<dbReference type="Proteomes" id="UP001056120">
    <property type="component" value="Linkage Group LG19"/>
</dbReference>
<comment type="caution">
    <text evidence="1">The sequence shown here is derived from an EMBL/GenBank/DDBJ whole genome shotgun (WGS) entry which is preliminary data.</text>
</comment>
<accession>A0ACB9DEC8</accession>
<reference evidence="2" key="1">
    <citation type="journal article" date="2022" name="Mol. Ecol. Resour.">
        <title>The genomes of chicory, endive, great burdock and yacon provide insights into Asteraceae palaeo-polyploidization history and plant inulin production.</title>
        <authorList>
            <person name="Fan W."/>
            <person name="Wang S."/>
            <person name="Wang H."/>
            <person name="Wang A."/>
            <person name="Jiang F."/>
            <person name="Liu H."/>
            <person name="Zhao H."/>
            <person name="Xu D."/>
            <person name="Zhang Y."/>
        </authorList>
    </citation>
    <scope>NUCLEOTIDE SEQUENCE [LARGE SCALE GENOMIC DNA]</scope>
    <source>
        <strain evidence="2">cv. Yunnan</strain>
    </source>
</reference>
<name>A0ACB9DEC8_9ASTR</name>
<protein>
    <submittedName>
        <fullName evidence="1">Uncharacterized protein</fullName>
    </submittedName>
</protein>
<organism evidence="1 2">
    <name type="scientific">Smallanthus sonchifolius</name>
    <dbReference type="NCBI Taxonomy" id="185202"/>
    <lineage>
        <taxon>Eukaryota</taxon>
        <taxon>Viridiplantae</taxon>
        <taxon>Streptophyta</taxon>
        <taxon>Embryophyta</taxon>
        <taxon>Tracheophyta</taxon>
        <taxon>Spermatophyta</taxon>
        <taxon>Magnoliopsida</taxon>
        <taxon>eudicotyledons</taxon>
        <taxon>Gunneridae</taxon>
        <taxon>Pentapetalae</taxon>
        <taxon>asterids</taxon>
        <taxon>campanulids</taxon>
        <taxon>Asterales</taxon>
        <taxon>Asteraceae</taxon>
        <taxon>Asteroideae</taxon>
        <taxon>Heliantheae alliance</taxon>
        <taxon>Millerieae</taxon>
        <taxon>Smallanthus</taxon>
    </lineage>
</organism>
<sequence>MMRMHPVTLLPLHVLSRSIKEGGTAFKATHGEEFDFCLLNAEFNRVFNEGMTCSAKTTTDVIVSYYKDGFLGSKGTMVDVGGGIGTAISEIVKANTHLKGVNFDLSHVISSAPTYDGIEHVAGDMFKSTPPAETIF</sequence>
<dbReference type="EMBL" id="CM042036">
    <property type="protein sequence ID" value="KAI3745013.1"/>
    <property type="molecule type" value="Genomic_DNA"/>
</dbReference>
<reference evidence="1 2" key="2">
    <citation type="journal article" date="2022" name="Mol. Ecol. Resour.">
        <title>The genomes of chicory, endive, great burdock and yacon provide insights into Asteraceae paleo-polyploidization history and plant inulin production.</title>
        <authorList>
            <person name="Fan W."/>
            <person name="Wang S."/>
            <person name="Wang H."/>
            <person name="Wang A."/>
            <person name="Jiang F."/>
            <person name="Liu H."/>
            <person name="Zhao H."/>
            <person name="Xu D."/>
            <person name="Zhang Y."/>
        </authorList>
    </citation>
    <scope>NUCLEOTIDE SEQUENCE [LARGE SCALE GENOMIC DNA]</scope>
    <source>
        <strain evidence="2">cv. Yunnan</strain>
        <tissue evidence="1">Leaves</tissue>
    </source>
</reference>
<evidence type="ECO:0000313" key="1">
    <source>
        <dbReference type="EMBL" id="KAI3745013.1"/>
    </source>
</evidence>
<proteinExistence type="predicted"/>
<gene>
    <name evidence="1" type="ORF">L1987_58113</name>
</gene>
<keyword evidence="2" id="KW-1185">Reference proteome</keyword>
<evidence type="ECO:0000313" key="2">
    <source>
        <dbReference type="Proteomes" id="UP001056120"/>
    </source>
</evidence>